<dbReference type="CDD" id="cd04301">
    <property type="entry name" value="NAT_SF"/>
    <property type="match status" value="1"/>
</dbReference>
<evidence type="ECO:0000256" key="1">
    <source>
        <dbReference type="ARBA" id="ARBA00022679"/>
    </source>
</evidence>
<keyword evidence="1 4" id="KW-0808">Transferase</keyword>
<evidence type="ECO:0000256" key="2">
    <source>
        <dbReference type="ARBA" id="ARBA00023315"/>
    </source>
</evidence>
<dbReference type="InterPro" id="IPR016181">
    <property type="entry name" value="Acyl_CoA_acyltransferase"/>
</dbReference>
<dbReference type="PROSITE" id="PS51186">
    <property type="entry name" value="GNAT"/>
    <property type="match status" value="1"/>
</dbReference>
<name>A0A842IWD2_9FLAO</name>
<keyword evidence="2" id="KW-0012">Acyltransferase</keyword>
<evidence type="ECO:0000313" key="4">
    <source>
        <dbReference type="EMBL" id="MBC2846264.1"/>
    </source>
</evidence>
<organism evidence="4 5">
    <name type="scientific">Winogradskyella flava</name>
    <dbReference type="NCBI Taxonomy" id="1884876"/>
    <lineage>
        <taxon>Bacteria</taxon>
        <taxon>Pseudomonadati</taxon>
        <taxon>Bacteroidota</taxon>
        <taxon>Flavobacteriia</taxon>
        <taxon>Flavobacteriales</taxon>
        <taxon>Flavobacteriaceae</taxon>
        <taxon>Winogradskyella</taxon>
    </lineage>
</organism>
<dbReference type="Proteomes" id="UP000533900">
    <property type="component" value="Unassembled WGS sequence"/>
</dbReference>
<dbReference type="GO" id="GO:0008080">
    <property type="term" value="F:N-acetyltransferase activity"/>
    <property type="evidence" value="ECO:0007669"/>
    <property type="project" value="UniProtKB-ARBA"/>
</dbReference>
<gene>
    <name evidence="4" type="ORF">H7F21_14250</name>
</gene>
<dbReference type="Gene3D" id="3.40.630.30">
    <property type="match status" value="1"/>
</dbReference>
<feature type="domain" description="N-acetyltransferase" evidence="3">
    <location>
        <begin position="2"/>
        <end position="152"/>
    </location>
</feature>
<dbReference type="AlphaFoldDB" id="A0A842IWD2"/>
<dbReference type="Pfam" id="PF00583">
    <property type="entry name" value="Acetyltransf_1"/>
    <property type="match status" value="1"/>
</dbReference>
<dbReference type="PANTHER" id="PTHR10545:SF29">
    <property type="entry name" value="GH14572P-RELATED"/>
    <property type="match status" value="1"/>
</dbReference>
<keyword evidence="5" id="KW-1185">Reference proteome</keyword>
<accession>A0A842IWD2</accession>
<dbReference type="InterPro" id="IPR000182">
    <property type="entry name" value="GNAT_dom"/>
</dbReference>
<comment type="caution">
    <text evidence="4">The sequence shown here is derived from an EMBL/GenBank/DDBJ whole genome shotgun (WGS) entry which is preliminary data.</text>
</comment>
<evidence type="ECO:0000313" key="5">
    <source>
        <dbReference type="Proteomes" id="UP000533900"/>
    </source>
</evidence>
<evidence type="ECO:0000259" key="3">
    <source>
        <dbReference type="PROSITE" id="PS51186"/>
    </source>
</evidence>
<sequence length="152" mass="17801">MITTRDATKNDIDTLFDLILGIAKFHNQEEYVLTNKEEMLNSGFNNEPKFGAIIADFNSKVAGYLSYTWNYSIWNGCEYMNLDDLFVWEEFRGQKVGLMLMEHAKNICKEKNISLIRWEVEKDNVKAIEFYNRLGAKITEKGIFRWHLNASN</sequence>
<protein>
    <submittedName>
        <fullName evidence="4">GNAT family N-acetyltransferase</fullName>
    </submittedName>
</protein>
<dbReference type="EMBL" id="JACLCP010000004">
    <property type="protein sequence ID" value="MBC2846264.1"/>
    <property type="molecule type" value="Genomic_DNA"/>
</dbReference>
<dbReference type="InterPro" id="IPR051016">
    <property type="entry name" value="Diverse_Substrate_AcTransf"/>
</dbReference>
<dbReference type="SUPFAM" id="SSF55729">
    <property type="entry name" value="Acyl-CoA N-acyltransferases (Nat)"/>
    <property type="match status" value="1"/>
</dbReference>
<dbReference type="PANTHER" id="PTHR10545">
    <property type="entry name" value="DIAMINE N-ACETYLTRANSFERASE"/>
    <property type="match status" value="1"/>
</dbReference>
<dbReference type="RefSeq" id="WP_185789968.1">
    <property type="nucleotide sequence ID" value="NZ_JACLCP010000004.1"/>
</dbReference>
<reference evidence="4" key="1">
    <citation type="submission" date="2020-08" db="EMBL/GenBank/DDBJ databases">
        <title>Winogradskyella ouciana sp. nov., isolated from the hadal seawater of the Mariana Trench.</title>
        <authorList>
            <person name="He X."/>
        </authorList>
    </citation>
    <scope>NUCLEOTIDE SEQUENCE [LARGE SCALE GENOMIC DNA]</scope>
    <source>
        <strain evidence="4">KCTC 52348</strain>
    </source>
</reference>
<proteinExistence type="predicted"/>